<reference evidence="2 3" key="1">
    <citation type="submission" date="2023-05" db="EMBL/GenBank/DDBJ databases">
        <title>A 100% complete, gapless, phased diploid assembly of the Scenedesmus obliquus UTEX 3031 genome.</title>
        <authorList>
            <person name="Biondi T.C."/>
            <person name="Hanschen E.R."/>
            <person name="Kwon T."/>
            <person name="Eng W."/>
            <person name="Kruse C.P.S."/>
            <person name="Koehler S.I."/>
            <person name="Kunde Y."/>
            <person name="Gleasner C.D."/>
            <person name="You Mak K.T."/>
            <person name="Polle J."/>
            <person name="Hovde B.T."/>
            <person name="Starkenburg S.R."/>
        </authorList>
    </citation>
    <scope>NUCLEOTIDE SEQUENCE [LARGE SCALE GENOMIC DNA]</scope>
    <source>
        <strain evidence="2 3">DOE0152z</strain>
    </source>
</reference>
<organism evidence="2 3">
    <name type="scientific">Tetradesmus obliquus</name>
    <name type="common">Green alga</name>
    <name type="synonym">Acutodesmus obliquus</name>
    <dbReference type="NCBI Taxonomy" id="3088"/>
    <lineage>
        <taxon>Eukaryota</taxon>
        <taxon>Viridiplantae</taxon>
        <taxon>Chlorophyta</taxon>
        <taxon>core chlorophytes</taxon>
        <taxon>Chlorophyceae</taxon>
        <taxon>CS clade</taxon>
        <taxon>Sphaeropleales</taxon>
        <taxon>Scenedesmaceae</taxon>
        <taxon>Tetradesmus</taxon>
    </lineage>
</organism>
<protein>
    <submittedName>
        <fullName evidence="2">Uncharacterized protein</fullName>
    </submittedName>
</protein>
<proteinExistence type="predicted"/>
<gene>
    <name evidence="2" type="ORF">OEZ85_009782</name>
</gene>
<feature type="compositionally biased region" description="Polar residues" evidence="1">
    <location>
        <begin position="132"/>
        <end position="152"/>
    </location>
</feature>
<keyword evidence="3" id="KW-1185">Reference proteome</keyword>
<name>A0ABY8UD61_TETOB</name>
<feature type="region of interest" description="Disordered" evidence="1">
    <location>
        <begin position="93"/>
        <end position="152"/>
    </location>
</feature>
<dbReference type="Proteomes" id="UP001244341">
    <property type="component" value="Chromosome 9b"/>
</dbReference>
<feature type="region of interest" description="Disordered" evidence="1">
    <location>
        <begin position="1"/>
        <end position="58"/>
    </location>
</feature>
<evidence type="ECO:0000256" key="1">
    <source>
        <dbReference type="SAM" id="MobiDB-lite"/>
    </source>
</evidence>
<sequence length="152" mass="15917">MSAPNLQQAHLPPKAKYQRSHKRSIQQQLLEEEDFEQPESSGDEEEPRLGWTVGQHSTKQLKLATSVADGVGHPRKPRIGPEYQAAIPELPICRPPPYRQPPGPAAAAAAAAAAAGAGTAATAQAPAALNTEAAQTEGGTVAQQGISGTMQR</sequence>
<feature type="compositionally biased region" description="Low complexity" evidence="1">
    <location>
        <begin position="105"/>
        <end position="128"/>
    </location>
</feature>
<evidence type="ECO:0000313" key="2">
    <source>
        <dbReference type="EMBL" id="WIA18317.1"/>
    </source>
</evidence>
<feature type="compositionally biased region" description="Pro residues" evidence="1">
    <location>
        <begin position="93"/>
        <end position="104"/>
    </location>
</feature>
<accession>A0ABY8UD61</accession>
<feature type="compositionally biased region" description="Acidic residues" evidence="1">
    <location>
        <begin position="30"/>
        <end position="46"/>
    </location>
</feature>
<dbReference type="EMBL" id="CP126216">
    <property type="protein sequence ID" value="WIA18317.1"/>
    <property type="molecule type" value="Genomic_DNA"/>
</dbReference>
<evidence type="ECO:0000313" key="3">
    <source>
        <dbReference type="Proteomes" id="UP001244341"/>
    </source>
</evidence>